<gene>
    <name evidence="4" type="primary">AtoA</name>
    <name evidence="4" type="ordered locus">PTH_0269</name>
</gene>
<dbReference type="STRING" id="370438.PTH_0269"/>
<dbReference type="KEGG" id="pth:PTH_0269"/>
<dbReference type="AlphaFoldDB" id="A5D5M8"/>
<keyword evidence="2 4" id="KW-0808">Transferase</keyword>
<protein>
    <submittedName>
        <fullName evidence="4">Acyl CoA:acetate/3-ketoacid CoA transferase, beta subunit</fullName>
    </submittedName>
</protein>
<dbReference type="eggNOG" id="COG2057">
    <property type="taxonomic scope" value="Bacteria"/>
</dbReference>
<dbReference type="SMART" id="SM00882">
    <property type="entry name" value="CoA_trans"/>
    <property type="match status" value="1"/>
</dbReference>
<dbReference type="Proteomes" id="UP000006556">
    <property type="component" value="Chromosome"/>
</dbReference>
<dbReference type="Gene3D" id="3.40.1080.10">
    <property type="entry name" value="Glutaconate Coenzyme A-transferase"/>
    <property type="match status" value="1"/>
</dbReference>
<dbReference type="GO" id="GO:0008410">
    <property type="term" value="F:CoA-transferase activity"/>
    <property type="evidence" value="ECO:0007669"/>
    <property type="project" value="InterPro"/>
</dbReference>
<dbReference type="SUPFAM" id="SSF100950">
    <property type="entry name" value="NagB/RpiA/CoA transferase-like"/>
    <property type="match status" value="1"/>
</dbReference>
<proteinExistence type="inferred from homology"/>
<dbReference type="InterPro" id="IPR004165">
    <property type="entry name" value="CoA_trans_fam_I"/>
</dbReference>
<dbReference type="PANTHER" id="PTHR13707">
    <property type="entry name" value="KETOACID-COENZYME A TRANSFERASE"/>
    <property type="match status" value="1"/>
</dbReference>
<evidence type="ECO:0000256" key="2">
    <source>
        <dbReference type="ARBA" id="ARBA00022679"/>
    </source>
</evidence>
<feature type="transmembrane region" description="Helical" evidence="3">
    <location>
        <begin position="21"/>
        <end position="38"/>
    </location>
</feature>
<accession>A5D5M8</accession>
<dbReference type="HOGENOM" id="CLU_019942_4_1_9"/>
<keyword evidence="3" id="KW-0812">Transmembrane</keyword>
<evidence type="ECO:0000313" key="5">
    <source>
        <dbReference type="Proteomes" id="UP000006556"/>
    </source>
</evidence>
<dbReference type="InterPro" id="IPR012791">
    <property type="entry name" value="3-oxoacid_CoA-transf_B"/>
</dbReference>
<dbReference type="InterPro" id="IPR037171">
    <property type="entry name" value="NagB/RpiA_transferase-like"/>
</dbReference>
<sequence>MSKDSKVTIAKRAAMELKDGWIVNLGVGIPTLAVNYLPPGRRVFIQSENGILGVGPMPAPEEADPDIINAGRQPVTIIPGGSFFDSALSFGMIRGGHLDATIIGALEVSERGDIANWILPGKDVLGMGGAMDLVVGAKKVIVATQHVAKSGKPKILPECTLPLTAPSAAHMIITEYAVFSFQDGVLVLDEIAPDITLDGLKEITPAKYEVSPELKVMEVC</sequence>
<dbReference type="EMBL" id="AP009389">
    <property type="protein sequence ID" value="BAF58450.1"/>
    <property type="molecule type" value="Genomic_DNA"/>
</dbReference>
<name>A5D5M8_PELTS</name>
<keyword evidence="5" id="KW-1185">Reference proteome</keyword>
<keyword evidence="3" id="KW-0472">Membrane</keyword>
<keyword evidence="3" id="KW-1133">Transmembrane helix</keyword>
<dbReference type="NCBIfam" id="TIGR02428">
    <property type="entry name" value="pcaJ_scoB_fam"/>
    <property type="match status" value="1"/>
</dbReference>
<dbReference type="Pfam" id="PF01144">
    <property type="entry name" value="CoA_trans"/>
    <property type="match status" value="1"/>
</dbReference>
<reference evidence="5" key="1">
    <citation type="journal article" date="2008" name="Genome Res.">
        <title>The genome of Pelotomaculum thermopropionicum reveals niche-associated evolution in anaerobic microbiota.</title>
        <authorList>
            <person name="Kosaka T."/>
            <person name="Kato S."/>
            <person name="Shimoyama T."/>
            <person name="Ishii S."/>
            <person name="Abe T."/>
            <person name="Watanabe K."/>
        </authorList>
    </citation>
    <scope>NUCLEOTIDE SEQUENCE [LARGE SCALE GENOMIC DNA]</scope>
    <source>
        <strain evidence="5">DSM 13744 / JCM 10971 / SI</strain>
    </source>
</reference>
<evidence type="ECO:0000256" key="3">
    <source>
        <dbReference type="SAM" id="Phobius"/>
    </source>
</evidence>
<evidence type="ECO:0000313" key="4">
    <source>
        <dbReference type="EMBL" id="BAF58450.1"/>
    </source>
</evidence>
<organism evidence="4 5">
    <name type="scientific">Pelotomaculum thermopropionicum (strain DSM 13744 / JCM 10971 / SI)</name>
    <dbReference type="NCBI Taxonomy" id="370438"/>
    <lineage>
        <taxon>Bacteria</taxon>
        <taxon>Bacillati</taxon>
        <taxon>Bacillota</taxon>
        <taxon>Clostridia</taxon>
        <taxon>Eubacteriales</taxon>
        <taxon>Desulfotomaculaceae</taxon>
        <taxon>Pelotomaculum</taxon>
    </lineage>
</organism>
<comment type="similarity">
    <text evidence="1">Belongs to the 3-oxoacid CoA-transferase subunit B family.</text>
</comment>
<evidence type="ECO:0000256" key="1">
    <source>
        <dbReference type="ARBA" id="ARBA00007047"/>
    </source>
</evidence>
<dbReference type="PANTHER" id="PTHR13707:SF60">
    <property type="entry name" value="ACETATE COA-TRANSFERASE SUBUNIT ALPHA"/>
    <property type="match status" value="1"/>
</dbReference>